<dbReference type="PANTHER" id="PTHR10146:SF14">
    <property type="entry name" value="PYRIDOXAL PHOSPHATE HOMEOSTASIS PROTEIN"/>
    <property type="match status" value="1"/>
</dbReference>
<dbReference type="InterPro" id="IPR011078">
    <property type="entry name" value="PyrdxlP_homeostasis"/>
</dbReference>
<dbReference type="SUPFAM" id="SSF51419">
    <property type="entry name" value="PLP-binding barrel"/>
    <property type="match status" value="1"/>
</dbReference>
<dbReference type="PROSITE" id="PS01211">
    <property type="entry name" value="UPF0001"/>
    <property type="match status" value="1"/>
</dbReference>
<evidence type="ECO:0000256" key="1">
    <source>
        <dbReference type="ARBA" id="ARBA00022898"/>
    </source>
</evidence>
<comment type="similarity">
    <text evidence="2 3">Belongs to the pyridoxal phosphate-binding protein YggS/PROSC family.</text>
</comment>
<dbReference type="Proteomes" id="UP000748752">
    <property type="component" value="Unassembled WGS sequence"/>
</dbReference>
<keyword evidence="6" id="KW-1185">Reference proteome</keyword>
<dbReference type="InterPro" id="IPR029066">
    <property type="entry name" value="PLP-binding_barrel"/>
</dbReference>
<dbReference type="NCBIfam" id="TIGR00044">
    <property type="entry name" value="YggS family pyridoxal phosphate-dependent enzyme"/>
    <property type="match status" value="1"/>
</dbReference>
<comment type="function">
    <text evidence="2">Pyridoxal 5'-phosphate (PLP)-binding protein, which is involved in PLP homeostasis.</text>
</comment>
<sequence>MDTELANRIADNLARVRERIAAAEARYGRPPGSVALLAVSKVQGAERINAAHAAGQTAFGESYVQEALDKQAVLADLPLLWHFVGRVQTNKTRDIAAHFDWLHSLCDSKHARRLAAQRPAGAPPLQVCVQVNLSGEASKAGLPPEEAAALIDACRALSGIAVAGLMTLPAPAEDLATQRRPFAALRALRDRLATPDLPLSTLSMGMTADLEAAIAEGATMVRVGTAVFGPRPPAVGA</sequence>
<dbReference type="PANTHER" id="PTHR10146">
    <property type="entry name" value="PROLINE SYNTHETASE CO-TRANSCRIBED BACTERIAL HOMOLOG PROTEIN"/>
    <property type="match status" value="1"/>
</dbReference>
<evidence type="ECO:0000313" key="6">
    <source>
        <dbReference type="Proteomes" id="UP000748752"/>
    </source>
</evidence>
<dbReference type="Gene3D" id="3.20.20.10">
    <property type="entry name" value="Alanine racemase"/>
    <property type="match status" value="1"/>
</dbReference>
<gene>
    <name evidence="5" type="ORF">CKO31_21535</name>
</gene>
<dbReference type="HAMAP" id="MF_02087">
    <property type="entry name" value="PLP_homeostasis"/>
    <property type="match status" value="1"/>
</dbReference>
<dbReference type="InterPro" id="IPR001608">
    <property type="entry name" value="Ala_racemase_N"/>
</dbReference>
<protein>
    <recommendedName>
        <fullName evidence="2">Pyridoxal phosphate homeostasis protein</fullName>
        <shortName evidence="2">PLP homeostasis protein</shortName>
    </recommendedName>
</protein>
<dbReference type="RefSeq" id="WP_200241551.1">
    <property type="nucleotide sequence ID" value="NZ_NRRV01000076.1"/>
</dbReference>
<dbReference type="Pfam" id="PF01168">
    <property type="entry name" value="Ala_racemase_N"/>
    <property type="match status" value="1"/>
</dbReference>
<dbReference type="EMBL" id="NRRV01000076">
    <property type="protein sequence ID" value="MBK1633288.1"/>
    <property type="molecule type" value="Genomic_DNA"/>
</dbReference>
<reference evidence="5 6" key="1">
    <citation type="journal article" date="2020" name="Microorganisms">
        <title>Osmotic Adaptation and Compatible Solute Biosynthesis of Phototrophic Bacteria as Revealed from Genome Analyses.</title>
        <authorList>
            <person name="Imhoff J.F."/>
            <person name="Rahn T."/>
            <person name="Kunzel S."/>
            <person name="Keller A."/>
            <person name="Neulinger S.C."/>
        </authorList>
    </citation>
    <scope>NUCLEOTIDE SEQUENCE [LARGE SCALE GENOMIC DNA]</scope>
    <source>
        <strain evidence="5 6">DSM 6210</strain>
    </source>
</reference>
<feature type="domain" description="Alanine racemase N-terminal" evidence="4">
    <location>
        <begin position="12"/>
        <end position="232"/>
    </location>
</feature>
<feature type="modified residue" description="N6-(pyridoxal phosphate)lysine" evidence="2">
    <location>
        <position position="41"/>
    </location>
</feature>
<dbReference type="CDD" id="cd06824">
    <property type="entry name" value="PLPDE_III_Yggs_like"/>
    <property type="match status" value="1"/>
</dbReference>
<proteinExistence type="inferred from homology"/>
<comment type="caution">
    <text evidence="5">The sequence shown here is derived from an EMBL/GenBank/DDBJ whole genome shotgun (WGS) entry which is preliminary data.</text>
</comment>
<evidence type="ECO:0000313" key="5">
    <source>
        <dbReference type="EMBL" id="MBK1633288.1"/>
    </source>
</evidence>
<dbReference type="PIRSF" id="PIRSF004848">
    <property type="entry name" value="YBL036c_PLPDEIII"/>
    <property type="match status" value="1"/>
</dbReference>
<evidence type="ECO:0000256" key="3">
    <source>
        <dbReference type="RuleBase" id="RU004514"/>
    </source>
</evidence>
<organism evidence="5 6">
    <name type="scientific">Thiohalocapsa halophila</name>
    <dbReference type="NCBI Taxonomy" id="69359"/>
    <lineage>
        <taxon>Bacteria</taxon>
        <taxon>Pseudomonadati</taxon>
        <taxon>Pseudomonadota</taxon>
        <taxon>Gammaproteobacteria</taxon>
        <taxon>Chromatiales</taxon>
        <taxon>Chromatiaceae</taxon>
        <taxon>Thiohalocapsa</taxon>
    </lineage>
</organism>
<keyword evidence="1 2" id="KW-0663">Pyridoxal phosphate</keyword>
<evidence type="ECO:0000259" key="4">
    <source>
        <dbReference type="Pfam" id="PF01168"/>
    </source>
</evidence>
<name>A0ABS1CMW4_9GAMM</name>
<evidence type="ECO:0000256" key="2">
    <source>
        <dbReference type="HAMAP-Rule" id="MF_02087"/>
    </source>
</evidence>
<accession>A0ABS1CMW4</accession>